<name>A0A2H0NGJ9_9BACT</name>
<evidence type="ECO:0008006" key="5">
    <source>
        <dbReference type="Google" id="ProtNLM"/>
    </source>
</evidence>
<dbReference type="AlphaFoldDB" id="A0A2H0NGJ9"/>
<dbReference type="EMBL" id="PCWS01000120">
    <property type="protein sequence ID" value="PIR07994.1"/>
    <property type="molecule type" value="Genomic_DNA"/>
</dbReference>
<evidence type="ECO:0000256" key="2">
    <source>
        <dbReference type="SAM" id="Phobius"/>
    </source>
</evidence>
<keyword evidence="2" id="KW-0472">Membrane</keyword>
<keyword evidence="2" id="KW-1133">Transmembrane helix</keyword>
<dbReference type="PROSITE" id="PS00409">
    <property type="entry name" value="PROKAR_NTER_METHYL"/>
    <property type="match status" value="1"/>
</dbReference>
<keyword evidence="2" id="KW-0812">Transmembrane</keyword>
<proteinExistence type="predicted"/>
<dbReference type="SUPFAM" id="SSF54523">
    <property type="entry name" value="Pili subunits"/>
    <property type="match status" value="1"/>
</dbReference>
<organism evidence="3 4">
    <name type="scientific">Candidatus Gottesmanbacteria bacterium CG11_big_fil_rev_8_21_14_0_20_37_11</name>
    <dbReference type="NCBI Taxonomy" id="1974575"/>
    <lineage>
        <taxon>Bacteria</taxon>
        <taxon>Candidatus Gottesmaniibacteriota</taxon>
    </lineage>
</organism>
<accession>A0A2H0NGJ9</accession>
<dbReference type="Pfam" id="PF07963">
    <property type="entry name" value="N_methyl"/>
    <property type="match status" value="1"/>
</dbReference>
<evidence type="ECO:0000256" key="1">
    <source>
        <dbReference type="ARBA" id="ARBA00022481"/>
    </source>
</evidence>
<dbReference type="InterPro" id="IPR000983">
    <property type="entry name" value="Bac_GSPG_pilin"/>
</dbReference>
<dbReference type="Proteomes" id="UP000230707">
    <property type="component" value="Unassembled WGS sequence"/>
</dbReference>
<protein>
    <recommendedName>
        <fullName evidence="5">Type II secretion system protein GspG C-terminal domain-containing protein</fullName>
    </recommendedName>
</protein>
<dbReference type="InterPro" id="IPR012902">
    <property type="entry name" value="N_methyl_site"/>
</dbReference>
<evidence type="ECO:0000313" key="3">
    <source>
        <dbReference type="EMBL" id="PIR07994.1"/>
    </source>
</evidence>
<dbReference type="Gene3D" id="3.30.700.10">
    <property type="entry name" value="Glycoprotein, Type 4 Pilin"/>
    <property type="match status" value="1"/>
</dbReference>
<sequence length="162" mass="18134">MKKKLSVYTIIYENISGYSLIELLVVIGILSIIVSIIFPNFMAARQRSRDTQRKSDLIQIQKSMELFKMDQTNPAYPSPSAFPAALCNDCWSSGANCTGNIYMKKFSCDPAGFAPTPYYYDRTDTLNYDLVACLENPADPDKDLTPNPICTITNSSYTVNEP</sequence>
<keyword evidence="1" id="KW-0488">Methylation</keyword>
<evidence type="ECO:0000313" key="4">
    <source>
        <dbReference type="Proteomes" id="UP000230707"/>
    </source>
</evidence>
<feature type="transmembrane region" description="Helical" evidence="2">
    <location>
        <begin position="20"/>
        <end position="44"/>
    </location>
</feature>
<gene>
    <name evidence="3" type="ORF">COV53_05340</name>
</gene>
<reference evidence="3 4" key="1">
    <citation type="submission" date="2017-09" db="EMBL/GenBank/DDBJ databases">
        <title>Depth-based differentiation of microbial function through sediment-hosted aquifers and enrichment of novel symbionts in the deep terrestrial subsurface.</title>
        <authorList>
            <person name="Probst A.J."/>
            <person name="Ladd B."/>
            <person name="Jarett J.K."/>
            <person name="Geller-Mcgrath D.E."/>
            <person name="Sieber C.M."/>
            <person name="Emerson J.B."/>
            <person name="Anantharaman K."/>
            <person name="Thomas B.C."/>
            <person name="Malmstrom R."/>
            <person name="Stieglmeier M."/>
            <person name="Klingl A."/>
            <person name="Woyke T."/>
            <person name="Ryan C.M."/>
            <person name="Banfield J.F."/>
        </authorList>
    </citation>
    <scope>NUCLEOTIDE SEQUENCE [LARGE SCALE GENOMIC DNA]</scope>
    <source>
        <strain evidence="3">CG11_big_fil_rev_8_21_14_0_20_37_11</strain>
    </source>
</reference>
<dbReference type="GO" id="GO:0015627">
    <property type="term" value="C:type II protein secretion system complex"/>
    <property type="evidence" value="ECO:0007669"/>
    <property type="project" value="InterPro"/>
</dbReference>
<dbReference type="GO" id="GO:0015628">
    <property type="term" value="P:protein secretion by the type II secretion system"/>
    <property type="evidence" value="ECO:0007669"/>
    <property type="project" value="InterPro"/>
</dbReference>
<comment type="caution">
    <text evidence="3">The sequence shown here is derived from an EMBL/GenBank/DDBJ whole genome shotgun (WGS) entry which is preliminary data.</text>
</comment>
<dbReference type="PRINTS" id="PR00813">
    <property type="entry name" value="BCTERIALGSPG"/>
</dbReference>
<dbReference type="InterPro" id="IPR045584">
    <property type="entry name" value="Pilin-like"/>
</dbReference>
<dbReference type="NCBIfam" id="TIGR02532">
    <property type="entry name" value="IV_pilin_GFxxxE"/>
    <property type="match status" value="1"/>
</dbReference>